<dbReference type="eggNOG" id="COG1819">
    <property type="taxonomic scope" value="Bacteria"/>
</dbReference>
<dbReference type="InterPro" id="IPR002213">
    <property type="entry name" value="UDP_glucos_trans"/>
</dbReference>
<feature type="domain" description="Erythromycin biosynthesis protein CIII-like C-terminal" evidence="2">
    <location>
        <begin position="301"/>
        <end position="401"/>
    </location>
</feature>
<dbReference type="InterPro" id="IPR050426">
    <property type="entry name" value="Glycosyltransferase_28"/>
</dbReference>
<dbReference type="GO" id="GO:0016758">
    <property type="term" value="F:hexosyltransferase activity"/>
    <property type="evidence" value="ECO:0007669"/>
    <property type="project" value="InterPro"/>
</dbReference>
<dbReference type="Proteomes" id="UP000010475">
    <property type="component" value="Chromosome"/>
</dbReference>
<organism evidence="3 4">
    <name type="scientific">Cylindrospermum stagnale PCC 7417</name>
    <dbReference type="NCBI Taxonomy" id="56107"/>
    <lineage>
        <taxon>Bacteria</taxon>
        <taxon>Bacillati</taxon>
        <taxon>Cyanobacteriota</taxon>
        <taxon>Cyanophyceae</taxon>
        <taxon>Nostocales</taxon>
        <taxon>Nostocaceae</taxon>
        <taxon>Cylindrospermum</taxon>
    </lineage>
</organism>
<keyword evidence="4" id="KW-1185">Reference proteome</keyword>
<dbReference type="EMBL" id="CP003642">
    <property type="protein sequence ID" value="AFZ23805.1"/>
    <property type="molecule type" value="Genomic_DNA"/>
</dbReference>
<protein>
    <submittedName>
        <fullName evidence="3">Glycosyl transferase, UDP-glucuronosyltransferase</fullName>
    </submittedName>
</protein>
<dbReference type="PANTHER" id="PTHR48050">
    <property type="entry name" value="STEROL 3-BETA-GLUCOSYLTRANSFERASE"/>
    <property type="match status" value="1"/>
</dbReference>
<feature type="domain" description="Glycosyltransferase family 28 N-terminal" evidence="1">
    <location>
        <begin position="3"/>
        <end position="135"/>
    </location>
</feature>
<dbReference type="GO" id="GO:0008194">
    <property type="term" value="F:UDP-glycosyltransferase activity"/>
    <property type="evidence" value="ECO:0007669"/>
    <property type="project" value="InterPro"/>
</dbReference>
<gene>
    <name evidence="3" type="ORF">Cylst_1521</name>
</gene>
<name>K9WTU2_9NOST</name>
<dbReference type="Gene3D" id="3.40.50.2000">
    <property type="entry name" value="Glycogen Phosphorylase B"/>
    <property type="match status" value="2"/>
</dbReference>
<keyword evidence="3" id="KW-0808">Transferase</keyword>
<dbReference type="KEGG" id="csg:Cylst_1521"/>
<proteinExistence type="predicted"/>
<evidence type="ECO:0000259" key="1">
    <source>
        <dbReference type="Pfam" id="PF03033"/>
    </source>
</evidence>
<dbReference type="HOGENOM" id="CLU_000537_8_0_3"/>
<dbReference type="SUPFAM" id="SSF53756">
    <property type="entry name" value="UDP-Glycosyltransferase/glycogen phosphorylase"/>
    <property type="match status" value="1"/>
</dbReference>
<reference evidence="3 4" key="1">
    <citation type="submission" date="2012-06" db="EMBL/GenBank/DDBJ databases">
        <title>Finished chromosome of genome of Cylindrospermum stagnale PCC 7417.</title>
        <authorList>
            <consortium name="US DOE Joint Genome Institute"/>
            <person name="Gugger M."/>
            <person name="Coursin T."/>
            <person name="Rippka R."/>
            <person name="Tandeau De Marsac N."/>
            <person name="Huntemann M."/>
            <person name="Wei C.-L."/>
            <person name="Han J."/>
            <person name="Detter J.C."/>
            <person name="Han C."/>
            <person name="Tapia R."/>
            <person name="Chen A."/>
            <person name="Kyrpides N."/>
            <person name="Mavromatis K."/>
            <person name="Markowitz V."/>
            <person name="Szeto E."/>
            <person name="Ivanova N."/>
            <person name="Pagani I."/>
            <person name="Pati A."/>
            <person name="Goodwin L."/>
            <person name="Nordberg H.P."/>
            <person name="Cantor M.N."/>
            <person name="Hua S.X."/>
            <person name="Woyke T."/>
            <person name="Kerfeld C.A."/>
        </authorList>
    </citation>
    <scope>NUCLEOTIDE SEQUENCE [LARGE SCALE GENOMIC DNA]</scope>
    <source>
        <strain evidence="3 4">PCC 7417</strain>
    </source>
</reference>
<sequence length="431" mass="49170">MRITIVSWGSDGDVLPYIALALGLKRAGHQVQLATLAEYQEVVTNFGVECIPMRWNFPSPTWLEKIFKFRRPLTTINLGYQQLKNGLLDELWRVCQEAEAIIFNPFSYPCFYIAEKLGIPCYAASVQAYHHTRVFPNAWVTNGKPLGSIYNWLSYTYFNQVHWQFMRGPINQWRQKILNLPSLPVWEGVMPQIQRQKTPILYCYSSSFLPKPSEWKDDNIHITGYWFLDTHDNWQAPTDLINFLSVGSPPIYISKLWNSKKLGRKILLKVLETTGQRLIVQCLDDDYLDDPSLKDKLFYIKGFIPHKWLFTKVAAVVHHGGGGATMSCLRAGVPSIAIPVQGDNDDLFWTLQVGQSGLGIPLILQRKQLLNEELPVEDLAAAIQVAISDQAMHTRLAEMSKRIQAEDGVMHAVEAFHRHLPVSKKSELSTF</sequence>
<accession>K9WTU2</accession>
<dbReference type="InterPro" id="IPR004276">
    <property type="entry name" value="GlycoTrans_28_N"/>
</dbReference>
<evidence type="ECO:0000313" key="3">
    <source>
        <dbReference type="EMBL" id="AFZ23805.1"/>
    </source>
</evidence>
<dbReference type="CDD" id="cd03784">
    <property type="entry name" value="GT1_Gtf-like"/>
    <property type="match status" value="1"/>
</dbReference>
<dbReference type="Pfam" id="PF06722">
    <property type="entry name" value="EryCIII-like_C"/>
    <property type="match status" value="1"/>
</dbReference>
<dbReference type="AlphaFoldDB" id="K9WTU2"/>
<dbReference type="GO" id="GO:0033072">
    <property type="term" value="P:vancomycin biosynthetic process"/>
    <property type="evidence" value="ECO:0007669"/>
    <property type="project" value="UniProtKB-ARBA"/>
</dbReference>
<dbReference type="PATRIC" id="fig|56107.3.peg.1716"/>
<dbReference type="STRING" id="56107.Cylst_1521"/>
<evidence type="ECO:0000259" key="2">
    <source>
        <dbReference type="Pfam" id="PF06722"/>
    </source>
</evidence>
<dbReference type="PANTHER" id="PTHR48050:SF13">
    <property type="entry name" value="STEROL 3-BETA-GLUCOSYLTRANSFERASE UGT80A2"/>
    <property type="match status" value="1"/>
</dbReference>
<dbReference type="InterPro" id="IPR010610">
    <property type="entry name" value="EryCIII-like_C"/>
</dbReference>
<evidence type="ECO:0000313" key="4">
    <source>
        <dbReference type="Proteomes" id="UP000010475"/>
    </source>
</evidence>
<dbReference type="OrthoDB" id="9805366at2"/>
<dbReference type="Pfam" id="PF03033">
    <property type="entry name" value="Glyco_transf_28"/>
    <property type="match status" value="1"/>
</dbReference>
<dbReference type="GO" id="GO:0005975">
    <property type="term" value="P:carbohydrate metabolic process"/>
    <property type="evidence" value="ECO:0007669"/>
    <property type="project" value="InterPro"/>
</dbReference>